<evidence type="ECO:0000313" key="3">
    <source>
        <dbReference type="Proteomes" id="UP000294901"/>
    </source>
</evidence>
<accession>A0A4R6JZL5</accession>
<feature type="signal peptide" evidence="1">
    <location>
        <begin position="1"/>
        <end position="28"/>
    </location>
</feature>
<dbReference type="RefSeq" id="WP_133875848.1">
    <property type="nucleotide sequence ID" value="NZ_BOMD01000064.1"/>
</dbReference>
<feature type="chain" id="PRO_5020880403" evidence="1">
    <location>
        <begin position="29"/>
        <end position="326"/>
    </location>
</feature>
<dbReference type="EMBL" id="SNWR01000001">
    <property type="protein sequence ID" value="TDO41877.1"/>
    <property type="molecule type" value="Genomic_DNA"/>
</dbReference>
<dbReference type="InterPro" id="IPR014262">
    <property type="entry name" value="HAF_rpt"/>
</dbReference>
<dbReference type="Proteomes" id="UP000294901">
    <property type="component" value="Unassembled WGS sequence"/>
</dbReference>
<evidence type="ECO:0000313" key="2">
    <source>
        <dbReference type="EMBL" id="TDO41877.1"/>
    </source>
</evidence>
<dbReference type="OrthoDB" id="3985792at2"/>
<keyword evidence="3" id="KW-1185">Reference proteome</keyword>
<protein>
    <submittedName>
        <fullName evidence="2">Putative HAF family extracellular repeat protein</fullName>
    </submittedName>
</protein>
<comment type="caution">
    <text evidence="2">The sequence shown here is derived from an EMBL/GenBank/DDBJ whole genome shotgun (WGS) entry which is preliminary data.</text>
</comment>
<dbReference type="AlphaFoldDB" id="A0A4R6JZL5"/>
<evidence type="ECO:0000256" key="1">
    <source>
        <dbReference type="SAM" id="SignalP"/>
    </source>
</evidence>
<gene>
    <name evidence="2" type="ORF">C8E87_5633</name>
</gene>
<organism evidence="2 3">
    <name type="scientific">Paractinoplanes brasiliensis</name>
    <dbReference type="NCBI Taxonomy" id="52695"/>
    <lineage>
        <taxon>Bacteria</taxon>
        <taxon>Bacillati</taxon>
        <taxon>Actinomycetota</taxon>
        <taxon>Actinomycetes</taxon>
        <taxon>Micromonosporales</taxon>
        <taxon>Micromonosporaceae</taxon>
        <taxon>Paractinoplanes</taxon>
    </lineage>
</organism>
<name>A0A4R6JZL5_9ACTN</name>
<reference evidence="2 3" key="1">
    <citation type="submission" date="2019-03" db="EMBL/GenBank/DDBJ databases">
        <title>Sequencing the genomes of 1000 actinobacteria strains.</title>
        <authorList>
            <person name="Klenk H.-P."/>
        </authorList>
    </citation>
    <scope>NUCLEOTIDE SEQUENCE [LARGE SCALE GENOMIC DNA]</scope>
    <source>
        <strain evidence="2 3">DSM 43805</strain>
    </source>
</reference>
<proteinExistence type="predicted"/>
<dbReference type="NCBIfam" id="TIGR02913">
    <property type="entry name" value="HAF_rpt"/>
    <property type="match status" value="3"/>
</dbReference>
<sequence length="326" mass="34332">MFSNVDRALGAAAAVVLALTVAPGGAAAATRRYEAVDLGFGGEARAINDRGDIVGEGSLTAGSGTHGFLWSAGRLTDLGVLQPGQGEYGRATAVNNRGEVAGFSVVHWDPEQSTAHAFVWRHGTLTDIDPGSVDSMATAINNRGEVVGTRYTTAGQRAFRWRDGRMTELGTGYPWDINDRGQVIGTDHVGGTGATMWFGGRTYDLGAPAGYDDWSPVAINDRGWIVGNASFITSRAYLLQSGTFLDLGTFGGEAAYAIDVNDRGQVVGFAETASGAMHPFLWQDGVLRDLTTAGIPDHVTVNALGDRGQIVGTVGSQFDQHAGYFR</sequence>
<keyword evidence="1" id="KW-0732">Signal</keyword>